<feature type="domain" description="DUF4283" evidence="2">
    <location>
        <begin position="80"/>
        <end position="164"/>
    </location>
</feature>
<evidence type="ECO:0000259" key="2">
    <source>
        <dbReference type="Pfam" id="PF14111"/>
    </source>
</evidence>
<feature type="compositionally biased region" description="Polar residues" evidence="1">
    <location>
        <begin position="258"/>
        <end position="269"/>
    </location>
</feature>
<dbReference type="EMBL" id="MJEQ01037190">
    <property type="protein sequence ID" value="OIS99039.1"/>
    <property type="molecule type" value="Genomic_DNA"/>
</dbReference>
<evidence type="ECO:0000256" key="1">
    <source>
        <dbReference type="SAM" id="MobiDB-lite"/>
    </source>
</evidence>
<feature type="compositionally biased region" description="Basic residues" evidence="1">
    <location>
        <begin position="406"/>
        <end position="416"/>
    </location>
</feature>
<dbReference type="Gramene" id="OIS99039">
    <property type="protein sequence ID" value="OIS99039"/>
    <property type="gene ID" value="A4A49_20107"/>
</dbReference>
<dbReference type="InterPro" id="IPR025558">
    <property type="entry name" value="DUF4283"/>
</dbReference>
<evidence type="ECO:0000313" key="3">
    <source>
        <dbReference type="EMBL" id="OIS99039.1"/>
    </source>
</evidence>
<feature type="compositionally biased region" description="Basic and acidic residues" evidence="1">
    <location>
        <begin position="377"/>
        <end position="405"/>
    </location>
</feature>
<feature type="region of interest" description="Disordered" evidence="1">
    <location>
        <begin position="233"/>
        <end position="333"/>
    </location>
</feature>
<reference evidence="3" key="1">
    <citation type="submission" date="2016-11" db="EMBL/GenBank/DDBJ databases">
        <title>The genome of Nicotiana attenuata.</title>
        <authorList>
            <person name="Xu S."/>
            <person name="Brockmoeller T."/>
            <person name="Gaquerel E."/>
            <person name="Navarro A."/>
            <person name="Kuhl H."/>
            <person name="Gase K."/>
            <person name="Ling Z."/>
            <person name="Zhou W."/>
            <person name="Kreitzer C."/>
            <person name="Stanke M."/>
            <person name="Tang H."/>
            <person name="Lyons E."/>
            <person name="Pandey P."/>
            <person name="Pandey S.P."/>
            <person name="Timmermann B."/>
            <person name="Baldwin I.T."/>
        </authorList>
    </citation>
    <scope>NUCLEOTIDE SEQUENCE [LARGE SCALE GENOMIC DNA]</scope>
    <source>
        <strain evidence="3">UT</strain>
    </source>
</reference>
<sequence>MGTPAELEQVRLLENLAPPARPITNEESKTQKIDYAAVVANPAKLKGVRLGDPNVKARVSTHNGIPTVIFKASDYYGVMAEECMYTIIGKFLRTRPNIERIRLTFAEKVSLKGEAKIGVYDFRTVFIDVTNEEDCKTVWFRRSIEIDGMVMWLQKWSPDFKPEEDSPIVPVWVLLSGLPFHCHTWYYVKKILAPVGVPLSMDLATDYRTRPGMAKVRVEIDLTKHLVNSAKEDINAQPYNSKEEHSANHSATKEHIADQSQEIVESSSTDIDKGRHTVAERRTTSSKNKEYESEQDEMNERRYEYVQDSQKTEKKEHNRHQYPSSSIDTEIRNQPPIKLVLELFEDDQDKDVTHRDQNNQVCGIEQQQTNSTSSNINEDKKRGSHEESQEIARVEENLCPEDGKGKNKQRRTGKKS</sequence>
<dbReference type="InterPro" id="IPR040256">
    <property type="entry name" value="At4g02000-like"/>
</dbReference>
<dbReference type="PANTHER" id="PTHR31286:SF164">
    <property type="entry name" value="ZINC FINGER, CCHC-TYPE"/>
    <property type="match status" value="1"/>
</dbReference>
<name>A0A1J6IEV3_NICAT</name>
<dbReference type="Pfam" id="PF14111">
    <property type="entry name" value="DUF4283"/>
    <property type="match status" value="1"/>
</dbReference>
<proteinExistence type="predicted"/>
<dbReference type="Proteomes" id="UP000187609">
    <property type="component" value="Unassembled WGS sequence"/>
</dbReference>
<organism evidence="3 4">
    <name type="scientific">Nicotiana attenuata</name>
    <name type="common">Coyote tobacco</name>
    <dbReference type="NCBI Taxonomy" id="49451"/>
    <lineage>
        <taxon>Eukaryota</taxon>
        <taxon>Viridiplantae</taxon>
        <taxon>Streptophyta</taxon>
        <taxon>Embryophyta</taxon>
        <taxon>Tracheophyta</taxon>
        <taxon>Spermatophyta</taxon>
        <taxon>Magnoliopsida</taxon>
        <taxon>eudicotyledons</taxon>
        <taxon>Gunneridae</taxon>
        <taxon>Pentapetalae</taxon>
        <taxon>asterids</taxon>
        <taxon>lamiids</taxon>
        <taxon>Solanales</taxon>
        <taxon>Solanaceae</taxon>
        <taxon>Nicotianoideae</taxon>
        <taxon>Nicotianeae</taxon>
        <taxon>Nicotiana</taxon>
    </lineage>
</organism>
<evidence type="ECO:0000313" key="4">
    <source>
        <dbReference type="Proteomes" id="UP000187609"/>
    </source>
</evidence>
<feature type="compositionally biased region" description="Polar residues" evidence="1">
    <location>
        <begin position="358"/>
        <end position="376"/>
    </location>
</feature>
<feature type="compositionally biased region" description="Basic and acidic residues" evidence="1">
    <location>
        <begin position="270"/>
        <end position="316"/>
    </location>
</feature>
<gene>
    <name evidence="3" type="ORF">A4A49_20107</name>
</gene>
<accession>A0A1J6IEV3</accession>
<comment type="caution">
    <text evidence="3">The sequence shown here is derived from an EMBL/GenBank/DDBJ whole genome shotgun (WGS) entry which is preliminary data.</text>
</comment>
<keyword evidence="4" id="KW-1185">Reference proteome</keyword>
<feature type="compositionally biased region" description="Basic and acidic residues" evidence="1">
    <location>
        <begin position="241"/>
        <end position="257"/>
    </location>
</feature>
<feature type="region of interest" description="Disordered" evidence="1">
    <location>
        <begin position="351"/>
        <end position="416"/>
    </location>
</feature>
<dbReference type="PANTHER" id="PTHR31286">
    <property type="entry name" value="GLYCINE-RICH CELL WALL STRUCTURAL PROTEIN 1.8-LIKE"/>
    <property type="match status" value="1"/>
</dbReference>
<dbReference type="AlphaFoldDB" id="A0A1J6IEV3"/>
<protein>
    <recommendedName>
        <fullName evidence="2">DUF4283 domain-containing protein</fullName>
    </recommendedName>
</protein>